<evidence type="ECO:0008006" key="3">
    <source>
        <dbReference type="Google" id="ProtNLM"/>
    </source>
</evidence>
<dbReference type="OrthoDB" id="5526336at2"/>
<dbReference type="KEGG" id="sur:STAUR_3872"/>
<dbReference type="PROSITE" id="PS51257">
    <property type="entry name" value="PROKAR_LIPOPROTEIN"/>
    <property type="match status" value="1"/>
</dbReference>
<proteinExistence type="predicted"/>
<evidence type="ECO:0000313" key="2">
    <source>
        <dbReference type="Proteomes" id="UP000001351"/>
    </source>
</evidence>
<dbReference type="Proteomes" id="UP000001351">
    <property type="component" value="Chromosome"/>
</dbReference>
<keyword evidence="2" id="KW-1185">Reference proteome</keyword>
<reference evidence="1 2" key="1">
    <citation type="journal article" date="2011" name="Mol. Biol. Evol.">
        <title>Comparative genomic analysis of fruiting body formation in Myxococcales.</title>
        <authorList>
            <person name="Huntley S."/>
            <person name="Hamann N."/>
            <person name="Wegener-Feldbrugge S."/>
            <person name="Treuner-Lange A."/>
            <person name="Kube M."/>
            <person name="Reinhardt R."/>
            <person name="Klages S."/>
            <person name="Muller R."/>
            <person name="Ronning C.M."/>
            <person name="Nierman W.C."/>
            <person name="Sogaard-Andersen L."/>
        </authorList>
    </citation>
    <scope>NUCLEOTIDE SEQUENCE [LARGE SCALE GENOMIC DNA]</scope>
    <source>
        <strain evidence="1 2">DW4/3-1</strain>
    </source>
</reference>
<accession>E3FJI1</accession>
<organism evidence="1 2">
    <name type="scientific">Stigmatella aurantiaca (strain DW4/3-1)</name>
    <dbReference type="NCBI Taxonomy" id="378806"/>
    <lineage>
        <taxon>Bacteria</taxon>
        <taxon>Pseudomonadati</taxon>
        <taxon>Myxococcota</taxon>
        <taxon>Myxococcia</taxon>
        <taxon>Myxococcales</taxon>
        <taxon>Cystobacterineae</taxon>
        <taxon>Archangiaceae</taxon>
        <taxon>Stigmatella</taxon>
    </lineage>
</organism>
<gene>
    <name evidence="1" type="ordered locus">STAUR_3872</name>
</gene>
<dbReference type="EMBL" id="CP002271">
    <property type="protein sequence ID" value="ADO71660.1"/>
    <property type="molecule type" value="Genomic_DNA"/>
</dbReference>
<dbReference type="AlphaFoldDB" id="E3FJI1"/>
<evidence type="ECO:0000313" key="1">
    <source>
        <dbReference type="EMBL" id="ADO71660.1"/>
    </source>
</evidence>
<dbReference type="RefSeq" id="WP_013375936.1">
    <property type="nucleotide sequence ID" value="NC_014623.1"/>
</dbReference>
<dbReference type="HOGENOM" id="CLU_1110861_0_0_7"/>
<protein>
    <recommendedName>
        <fullName evidence="3">Lipoprotein</fullName>
    </recommendedName>
</protein>
<sequence length="244" mass="25848">MKHDLKQFPLRVSLGVLVLTACGVPEDGSMGPEEGVGTQQSALCAALSVTTLTTVGISSYGGEIAGNGAWAVSPLANAARLEYRVDGVLRTVDERPGNSGFWFMSSAGTTCGTHTVEVKAYPMVIDSNGNRTTCLEAPRTLTQSVVQECPTASLSCPYASPQINCTASGSGGTGGYTYFWKESISYPDGTEYTSSWYPGGPVNGFYCPPVVDRSETTRNTLSLKVRDSAGLESPSRMFVRMCGY</sequence>
<name>E3FJI1_STIAD</name>
<dbReference type="STRING" id="378806.STAUR_3872"/>